<keyword evidence="3" id="KW-0597">Phosphoprotein</keyword>
<evidence type="ECO:0000256" key="8">
    <source>
        <dbReference type="ARBA" id="ARBA00023002"/>
    </source>
</evidence>
<dbReference type="InterPro" id="IPR049900">
    <property type="entry name" value="PKS_mFAS_DH"/>
</dbReference>
<dbReference type="Gene3D" id="3.10.129.110">
    <property type="entry name" value="Polyketide synthase dehydratase"/>
    <property type="match status" value="1"/>
</dbReference>
<dbReference type="GO" id="GO:0004312">
    <property type="term" value="F:fatty acid synthase activity"/>
    <property type="evidence" value="ECO:0007669"/>
    <property type="project" value="TreeGrafter"/>
</dbReference>
<evidence type="ECO:0000259" key="14">
    <source>
        <dbReference type="PROSITE" id="PS52004"/>
    </source>
</evidence>
<dbReference type="Pfam" id="PF20434">
    <property type="entry name" value="BD-FAE"/>
    <property type="match status" value="1"/>
</dbReference>
<dbReference type="GO" id="GO:0044550">
    <property type="term" value="P:secondary metabolite biosynthetic process"/>
    <property type="evidence" value="ECO:0007669"/>
    <property type="project" value="TreeGrafter"/>
</dbReference>
<dbReference type="Pfam" id="PF16073">
    <property type="entry name" value="SAT"/>
    <property type="match status" value="1"/>
</dbReference>
<keyword evidence="7" id="KW-0274">FAD</keyword>
<reference evidence="17" key="1">
    <citation type="submission" date="2017-03" db="EMBL/GenBank/DDBJ databases">
        <authorList>
            <person name="Sharma R."/>
            <person name="Thines M."/>
        </authorList>
    </citation>
    <scope>NUCLEOTIDE SEQUENCE [LARGE SCALE GENOMIC DNA]</scope>
</reference>
<dbReference type="SMART" id="SM00823">
    <property type="entry name" value="PKS_PP"/>
    <property type="match status" value="2"/>
</dbReference>
<evidence type="ECO:0000256" key="3">
    <source>
        <dbReference type="ARBA" id="ARBA00022553"/>
    </source>
</evidence>
<dbReference type="Pfam" id="PF01494">
    <property type="entry name" value="FAD_binding_3"/>
    <property type="match status" value="1"/>
</dbReference>
<feature type="domain" description="Carrier" evidence="13">
    <location>
        <begin position="1681"/>
        <end position="1758"/>
    </location>
</feature>
<dbReference type="InterPro" id="IPR014031">
    <property type="entry name" value="Ketoacyl_synth_C"/>
</dbReference>
<dbReference type="InterPro" id="IPR049492">
    <property type="entry name" value="BD-FAE-like_dom"/>
</dbReference>
<dbReference type="CDD" id="cd00833">
    <property type="entry name" value="PKS"/>
    <property type="match status" value="1"/>
</dbReference>
<dbReference type="Pfam" id="PF00109">
    <property type="entry name" value="ketoacyl-synt"/>
    <property type="match status" value="1"/>
</dbReference>
<dbReference type="InterPro" id="IPR001227">
    <property type="entry name" value="Ac_transferase_dom_sf"/>
</dbReference>
<dbReference type="Gene3D" id="3.40.30.120">
    <property type="match status" value="1"/>
</dbReference>
<protein>
    <submittedName>
        <fullName evidence="16">Beta-ketoacyl synthase domain-containing protein</fullName>
    </submittedName>
</protein>
<dbReference type="PROSITE" id="PS50075">
    <property type="entry name" value="CARRIER"/>
    <property type="match status" value="2"/>
</dbReference>
<dbReference type="InterPro" id="IPR014043">
    <property type="entry name" value="Acyl_transferase_dom"/>
</dbReference>
<dbReference type="Gene3D" id="3.40.47.10">
    <property type="match status" value="1"/>
</dbReference>
<dbReference type="Pfam" id="PF08242">
    <property type="entry name" value="Methyltransf_12"/>
    <property type="match status" value="1"/>
</dbReference>
<feature type="compositionally biased region" description="Polar residues" evidence="12">
    <location>
        <begin position="1889"/>
        <end position="1904"/>
    </location>
</feature>
<dbReference type="Pfam" id="PF00550">
    <property type="entry name" value="PP-binding"/>
    <property type="match status" value="2"/>
</dbReference>
<dbReference type="GO" id="GO:0008236">
    <property type="term" value="F:serine-type peptidase activity"/>
    <property type="evidence" value="ECO:0007669"/>
    <property type="project" value="InterPro"/>
</dbReference>
<dbReference type="Pfam" id="PF18558">
    <property type="entry name" value="HTH_51"/>
    <property type="match status" value="1"/>
</dbReference>
<dbReference type="Pfam" id="PF14765">
    <property type="entry name" value="PS-DH"/>
    <property type="match status" value="1"/>
</dbReference>
<evidence type="ECO:0000256" key="7">
    <source>
        <dbReference type="ARBA" id="ARBA00022827"/>
    </source>
</evidence>
<evidence type="ECO:0000256" key="5">
    <source>
        <dbReference type="ARBA" id="ARBA00022630"/>
    </source>
</evidence>
<dbReference type="InterPro" id="IPR002938">
    <property type="entry name" value="FAD-bd"/>
</dbReference>
<dbReference type="InterPro" id="IPR042104">
    <property type="entry name" value="PKS_dehydratase_sf"/>
</dbReference>
<dbReference type="InterPro" id="IPR016039">
    <property type="entry name" value="Thiolase-like"/>
</dbReference>
<dbReference type="PANTHER" id="PTHR43775">
    <property type="entry name" value="FATTY ACID SYNTHASE"/>
    <property type="match status" value="1"/>
</dbReference>
<dbReference type="InterPro" id="IPR049551">
    <property type="entry name" value="PKS_DH_C"/>
</dbReference>
<dbReference type="Gene3D" id="1.10.1200.10">
    <property type="entry name" value="ACP-like"/>
    <property type="match status" value="2"/>
</dbReference>
<accession>A0A1W5D6Q3</accession>
<dbReference type="CDD" id="cd02440">
    <property type="entry name" value="AdoMet_MTases"/>
    <property type="match status" value="1"/>
</dbReference>
<dbReference type="SUPFAM" id="SSF53335">
    <property type="entry name" value="S-adenosyl-L-methionine-dependent methyltransferases"/>
    <property type="match status" value="1"/>
</dbReference>
<keyword evidence="6" id="KW-0808">Transferase</keyword>
<feature type="coiled-coil region" evidence="11">
    <location>
        <begin position="2945"/>
        <end position="2972"/>
    </location>
</feature>
<dbReference type="InterPro" id="IPR036188">
    <property type="entry name" value="FAD/NAD-bd_sf"/>
</dbReference>
<keyword evidence="17" id="KW-1185">Reference proteome</keyword>
<dbReference type="InterPro" id="IPR016036">
    <property type="entry name" value="Malonyl_transacylase_ACP-bd"/>
</dbReference>
<evidence type="ECO:0000259" key="13">
    <source>
        <dbReference type="PROSITE" id="PS50075"/>
    </source>
</evidence>
<dbReference type="InterPro" id="IPR032088">
    <property type="entry name" value="SAT"/>
</dbReference>
<dbReference type="Gene3D" id="3.30.9.10">
    <property type="entry name" value="D-Amino Acid Oxidase, subunit A, domain 2"/>
    <property type="match status" value="1"/>
</dbReference>
<dbReference type="Gene3D" id="3.50.50.60">
    <property type="entry name" value="FAD/NAD(P)-binding domain"/>
    <property type="match status" value="1"/>
</dbReference>
<dbReference type="SUPFAM" id="SSF53901">
    <property type="entry name" value="Thiolase-like"/>
    <property type="match status" value="1"/>
</dbReference>
<evidence type="ECO:0000256" key="1">
    <source>
        <dbReference type="ARBA" id="ARBA00004721"/>
    </source>
</evidence>
<keyword evidence="9" id="KW-0511">Multifunctional enzyme</keyword>
<dbReference type="InterPro" id="IPR041068">
    <property type="entry name" value="HTH_51"/>
</dbReference>
<dbReference type="InterPro" id="IPR020841">
    <property type="entry name" value="PKS_Beta-ketoAc_synthase_dom"/>
</dbReference>
<dbReference type="Proteomes" id="UP000192927">
    <property type="component" value="Unassembled WGS sequence"/>
</dbReference>
<keyword evidence="11" id="KW-0175">Coiled coil</keyword>
<dbReference type="Gene3D" id="3.40.50.1820">
    <property type="entry name" value="alpha/beta hydrolase"/>
    <property type="match status" value="1"/>
</dbReference>
<dbReference type="InterPro" id="IPR013217">
    <property type="entry name" value="Methyltransf_12"/>
</dbReference>
<dbReference type="PANTHER" id="PTHR43775:SF21">
    <property type="entry name" value="NON-REDUCING POLYKETIDE SYNTHASE AUSA-RELATED"/>
    <property type="match status" value="1"/>
</dbReference>
<dbReference type="PROSITE" id="PS00012">
    <property type="entry name" value="PHOSPHOPANTETHEINE"/>
    <property type="match status" value="2"/>
</dbReference>
<evidence type="ECO:0000256" key="9">
    <source>
        <dbReference type="ARBA" id="ARBA00023268"/>
    </source>
</evidence>
<dbReference type="EMBL" id="FWEW01002941">
    <property type="protein sequence ID" value="SLM38803.1"/>
    <property type="molecule type" value="Genomic_DNA"/>
</dbReference>
<feature type="active site" description="Proton acceptor; for dehydratase activity" evidence="10">
    <location>
        <position position="1335"/>
    </location>
</feature>
<dbReference type="InterPro" id="IPR014030">
    <property type="entry name" value="Ketoacyl_synth_N"/>
</dbReference>
<dbReference type="GO" id="GO:0031177">
    <property type="term" value="F:phosphopantetheine binding"/>
    <property type="evidence" value="ECO:0007669"/>
    <property type="project" value="InterPro"/>
</dbReference>
<dbReference type="GO" id="GO:0016491">
    <property type="term" value="F:oxidoreductase activity"/>
    <property type="evidence" value="ECO:0007669"/>
    <property type="project" value="UniProtKB-KW"/>
</dbReference>
<feature type="region of interest" description="N-terminal hotdog fold" evidence="10">
    <location>
        <begin position="1300"/>
        <end position="1437"/>
    </location>
</feature>
<dbReference type="InterPro" id="IPR009081">
    <property type="entry name" value="PP-bd_ACP"/>
</dbReference>
<dbReference type="Pfam" id="PF00326">
    <property type="entry name" value="Peptidase_S9"/>
    <property type="match status" value="1"/>
</dbReference>
<feature type="region of interest" description="C-terminal hotdog fold" evidence="10">
    <location>
        <begin position="1465"/>
        <end position="1618"/>
    </location>
</feature>
<dbReference type="SUPFAM" id="SSF47336">
    <property type="entry name" value="ACP-like"/>
    <property type="match status" value="2"/>
</dbReference>
<dbReference type="SUPFAM" id="SSF52151">
    <property type="entry name" value="FabD/lysophospholipase-like"/>
    <property type="match status" value="1"/>
</dbReference>
<dbReference type="PROSITE" id="PS52019">
    <property type="entry name" value="PKS_MFAS_DH"/>
    <property type="match status" value="1"/>
</dbReference>
<dbReference type="Gene3D" id="3.40.366.10">
    <property type="entry name" value="Malonyl-Coenzyme A Acyl Carrier Protein, domain 2"/>
    <property type="match status" value="3"/>
</dbReference>
<evidence type="ECO:0000259" key="15">
    <source>
        <dbReference type="PROSITE" id="PS52019"/>
    </source>
</evidence>
<evidence type="ECO:0000256" key="2">
    <source>
        <dbReference type="ARBA" id="ARBA00022450"/>
    </source>
</evidence>
<evidence type="ECO:0000256" key="6">
    <source>
        <dbReference type="ARBA" id="ARBA00022679"/>
    </source>
</evidence>
<dbReference type="InterPro" id="IPR036736">
    <property type="entry name" value="ACP-like_sf"/>
</dbReference>
<dbReference type="InterPro" id="IPR016035">
    <property type="entry name" value="Acyl_Trfase/lysoPLipase"/>
</dbReference>
<organism evidence="16 17">
    <name type="scientific">Lasallia pustulata</name>
    <dbReference type="NCBI Taxonomy" id="136370"/>
    <lineage>
        <taxon>Eukaryota</taxon>
        <taxon>Fungi</taxon>
        <taxon>Dikarya</taxon>
        <taxon>Ascomycota</taxon>
        <taxon>Pezizomycotina</taxon>
        <taxon>Lecanoromycetes</taxon>
        <taxon>OSLEUM clade</taxon>
        <taxon>Umbilicariomycetidae</taxon>
        <taxon>Umbilicariales</taxon>
        <taxon>Umbilicariaceae</taxon>
        <taxon>Lasallia</taxon>
    </lineage>
</organism>
<dbReference type="Gene3D" id="3.40.50.150">
    <property type="entry name" value="Vaccinia Virus protein VP39"/>
    <property type="match status" value="1"/>
</dbReference>
<dbReference type="GO" id="GO:0008168">
    <property type="term" value="F:methyltransferase activity"/>
    <property type="evidence" value="ECO:0007669"/>
    <property type="project" value="UniProtKB-KW"/>
</dbReference>
<evidence type="ECO:0000256" key="10">
    <source>
        <dbReference type="PROSITE-ProRule" id="PRU01363"/>
    </source>
</evidence>
<evidence type="ECO:0000256" key="12">
    <source>
        <dbReference type="SAM" id="MobiDB-lite"/>
    </source>
</evidence>
<dbReference type="Pfam" id="PF00698">
    <property type="entry name" value="Acyl_transf_1"/>
    <property type="match status" value="1"/>
</dbReference>
<sequence length="3129" mass="344472">MDTRSLPYLLVFGSQTTWPSKQYLNQLRAFLLLEPRLSTFLSAIRQLPTLWQTLLEFDPRLERVPGPSSLDALQRWIEKGESFSASEEPLNVLITPFTIIVHLIHYLHYLSSNDAKVTHATLLDSTQVGGIQGCCTGLLSAIAVACSKCEDDVVKHAATALRLAMCIGAYVDLEGAFASPPNRTTCLVVRWKWETGRGALLETLQSYREAYISVVSDASTVTVTCLKSDSDSLMKKLKAQELTVKAISLEGRFHCSALATSANRISELCASNEELQFPRANRLQVPLRSNSDAQVISDGSLHDAALQSIMTKVANWHLTISSASYQSGPTGRPSSLVVSIGPVDSFPQSIARDLGLRVTRIRNFNLLSDDLGRPEFMELPAVKRETGPDLSFKDSTYPDHAVAVIGMACKFPGADSVDEFWHLLNSGASMHQEVPAERFPTHAHRRSPGKTFFGNFVRDADAFDHRFFKKSSREAASTDPQQRLLLQVAYEALASSGYFSGALDVGDDVGCYVGVCASDYNDNVAGHNPNAFSSLGTLRAFLTGKISHFFGWTGPSVTYDTACSSSAVAIHAACKALQLGECSRAVAGGVSLFTSPYFYQNLAAASFLSLTGPTKSFDAGADGYCRGEGLGLVVLKKLASAVADRDNVLGVISATAVSQCSNTVPITVPHSPSQIKLFHKLLALANLKPTDISYVEAHGTGTSVGDPLELESIRSTFGGSYRPHVLHVGSVKANIGHTEGASGVAALIKTILMMQHKIIPRQTNFSRLNPKIPALEPYQMAIPRSSQEWNSDTMVACINNYGAAGSIAAMILCQPPKTVSDVDHQTSALPKYPIFLSAKSPTSLRAYCTALRDLLQHLSSTSPPGNLLANLSFNLAEKQNRSFPHLLTTTVSTLAELNDQLHIDASTSKASLCDAAKPKPVVLAFAGQTNSFVGLSEEVYHGSALLRSHLDHCDVIIRSLGQKGLYPGIFSTEPQEDIASLHAMQFALQYSCAMAWIASGLRVDKLVGHSFGQLTALTISNSLSLVDGLKLVCGRALLMQEHWGSERGSMVAVEADFDTVSELMSSVQARGHRIETACYNSLKSHVLVGAESAIQAVEQTLADSAAPIHGTKYKKLNVTHGFHSELTEPVLPHLYKLAEGLTFKEATIPLETCSDAQSWAVPEPKLIAEHTRTPVYFRQAVERITHQLGPCAWLEAGSNSSITGMARRALGTENNVQHTFHPINLSGSTAMSFLADATVDLWKNGHRVQFWPFHRSQKCDYKQLDLPPYQFEKSRHWLEWVDGVQQSSPAVAPNKKEKGEPILLSFVKFRDQNQLEAEFCVDPKSEQYRLFVQGHRVLANPLCPAPLYVELVVQAALTFDSTLKADTIVPCVEKLEIKAPLGYNQDRDIKLLLKKIEGGVATWQFELYSQSQTNGSEDTDNIQQHTTGIVILWPKGDLDLLSGLERFQRLVGQDRCEDLLADHEAEAMQGSLIYKVFSKVVHYSEYYKGVKSISSKGREVAGRVILPPHGLDALHHTVSNPLAIDNFIQVAGLHVNSLNTCGDNEVFICTKIDRIQFSSQFGPSTTGEDRAWSVFSYFSSKSDKELTNDIFVFDSAGRNLVFLVFGARFTKVLMSSLTKVLSRSNTAQNQQKDTLPMGFVAGHAPQDSAVHLGVDSVHETISPDLSRKRIQDPSAIPCQKDNRLSMENELRDLLSKITDVPVAAFRDESTMEDLGIDSLMITEITTEIRQVFGIDIPQADLQDLPDFETLKEYLRSKRGDNHTDGAVSSRDPGDPSELLSSHSPAVSKEIPPSNASMSKKDHTIRLAQVVAGHLETSPTNLFRHTNLADLGLDSLLCMELASDIKDSFAVTINITQLTNESTFGELSDMVLQASPLSLTTSLTEDGMSAATTTAGTPISAESDNTPVPGTLTTATTQPASLVSAQRAFEKVRYNYDILTKETGFFDFWKLVYPSQARLVLAYVVEAFSRLGCSLASLQPGERVPKITALPKHERLVTVLYEILRDASLIEFTGVHFVRSEVLIDTTSASELYHGLLCSYPKHAAEHELLNVTGSNLAQLLIGAADPLQLLFGSKKNKELLEEVYTNGPMYEAITKLLGTFLGAALSADNDGRKFHILELGGGTGSTTKHILDILVQLGISFSYTFTDISSQLVAAGRRKFAKYDFVDFMVLDIEKTPPMKFNEHFHIILSTNCIHATRNLESSLSHIHQMLREDGFVSLVEFTRNMFWFDLVFGFLEGWWLFEDGRQHVLADEAFWEKSMKASGYKHVAMTDGTSLEARTLRIITGFPARPESRTYQTSAIPSQSKPPMETLAYKTADENVLCADIYYPGASETSKSKRPVALMIHGGGHIMLSRKDVRPRQIKFLLDNGLLPVSIDYRLCPELNLLQGPMTDVCDGLRWARDELPNLRLKCLGIQVDGNQVVVVGWSSGGHLATTLAWTARLRNVRPPEAILAFYCPLDYEDEFWRQPNFPGNSSSYSSKDYDLLEAVQDKPITSYNVSANERATGGWMSATDPRSRIILHMNWKGQALPVLCNGLPSKRSVAAGDLKKYQSLGQPSQEQIVAISPYAQIVRDNYKTPTYIIHGTSDDLIPWQEAQRVYDALKAKDVPAGFSILKGAEHLFDLHGDLEGDKLRAGEYVEASPCESADLPQTRLEPILLRYATQNGFRLRFDTEFLSFSEDEKTGKIESVVEDLVTGSKLSIRSKYLCGADGANSSIVRELQLPLHDEPFQGLALNVLIEADMTHLMTHSTGLLHILTRPDKPQPSFGLIGIARFVKPWTEWVIVLLAAPGVTEITATDDEIKGRVEELIGDDSVEVKLKRISKWYINECYAERYSKGNIFCLGDAVHRHPPHNGLGSNTCIQDAYNLAWKVAYVLKGHADASLLATYNDERQPIGKYIVRRANDTRRLHSALYAVLGVFEPASEDRVNTLAELKEDSPRGIERRAAFQKAIEDLEEERDGLGGEMNQLYQSQAIYTDDEQEAPPAAKTVRAVTLYYRQNTYPGSRLPHAWLSKPVQFGPRGPQISTQDLAGHGTFTLFTGIGGKEAWASAAEKASTLLQIDVAVYSIGWGQDYEDPLFRWVERRGVEEKGAVLTRPDRTVAWRCKTLPAEKECGQKLIVVMKRILGLS</sequence>
<dbReference type="SUPFAM" id="SSF53474">
    <property type="entry name" value="alpha/beta-Hydrolases"/>
    <property type="match status" value="1"/>
</dbReference>
<feature type="domain" description="Ketosynthase family 3 (KS3)" evidence="14">
    <location>
        <begin position="399"/>
        <end position="814"/>
    </location>
</feature>
<dbReference type="PROSITE" id="PS52004">
    <property type="entry name" value="KS3_2"/>
    <property type="match status" value="1"/>
</dbReference>
<evidence type="ECO:0000256" key="4">
    <source>
        <dbReference type="ARBA" id="ARBA00022603"/>
    </source>
</evidence>
<evidence type="ECO:0000313" key="17">
    <source>
        <dbReference type="Proteomes" id="UP000192927"/>
    </source>
</evidence>
<feature type="region of interest" description="Disordered" evidence="12">
    <location>
        <begin position="1758"/>
        <end position="1799"/>
    </location>
</feature>
<dbReference type="SUPFAM" id="SSF51905">
    <property type="entry name" value="FAD/NAD(P)-binding domain"/>
    <property type="match status" value="1"/>
</dbReference>
<dbReference type="Pfam" id="PF02801">
    <property type="entry name" value="Ketoacyl-synt_C"/>
    <property type="match status" value="1"/>
</dbReference>
<dbReference type="InterPro" id="IPR029063">
    <property type="entry name" value="SAM-dependent_MTases_sf"/>
</dbReference>
<evidence type="ECO:0000313" key="16">
    <source>
        <dbReference type="EMBL" id="SLM38803.1"/>
    </source>
</evidence>
<dbReference type="InterPro" id="IPR029058">
    <property type="entry name" value="AB_hydrolase_fold"/>
</dbReference>
<dbReference type="GO" id="GO:0032259">
    <property type="term" value="P:methylation"/>
    <property type="evidence" value="ECO:0007669"/>
    <property type="project" value="UniProtKB-KW"/>
</dbReference>
<keyword evidence="8" id="KW-0560">Oxidoreductase</keyword>
<proteinExistence type="predicted"/>
<dbReference type="InterPro" id="IPR006162">
    <property type="entry name" value="Ppantetheine_attach_site"/>
</dbReference>
<dbReference type="GO" id="GO:0006508">
    <property type="term" value="P:proteolysis"/>
    <property type="evidence" value="ECO:0007669"/>
    <property type="project" value="InterPro"/>
</dbReference>
<dbReference type="SMART" id="SM00825">
    <property type="entry name" value="PKS_KS"/>
    <property type="match status" value="1"/>
</dbReference>
<dbReference type="SMART" id="SM00827">
    <property type="entry name" value="PKS_AT"/>
    <property type="match status" value="1"/>
</dbReference>
<feature type="active site" description="Proton donor; for dehydratase activity" evidence="10">
    <location>
        <position position="1525"/>
    </location>
</feature>
<feature type="region of interest" description="Disordered" evidence="12">
    <location>
        <begin position="1889"/>
        <end position="1913"/>
    </location>
</feature>
<feature type="domain" description="PKS/mFAS DH" evidence="15">
    <location>
        <begin position="1300"/>
        <end position="1618"/>
    </location>
</feature>
<keyword evidence="5" id="KW-0285">Flavoprotein</keyword>
<dbReference type="SUPFAM" id="SSF55048">
    <property type="entry name" value="Probable ACP-binding domain of malonyl-CoA ACP transacylase"/>
    <property type="match status" value="1"/>
</dbReference>
<dbReference type="GO" id="GO:0071949">
    <property type="term" value="F:FAD binding"/>
    <property type="evidence" value="ECO:0007669"/>
    <property type="project" value="InterPro"/>
</dbReference>
<comment type="pathway">
    <text evidence="1">Secondary metabolite biosynthesis; terpenoid biosynthesis.</text>
</comment>
<feature type="domain" description="Carrier" evidence="13">
    <location>
        <begin position="1797"/>
        <end position="1874"/>
    </location>
</feature>
<dbReference type="Pfam" id="PF21274">
    <property type="entry name" value="Rng_hyd_C"/>
    <property type="match status" value="1"/>
</dbReference>
<dbReference type="Gene3D" id="3.30.70.3290">
    <property type="match status" value="1"/>
</dbReference>
<name>A0A1W5D6Q3_9LECA</name>
<dbReference type="InterPro" id="IPR020806">
    <property type="entry name" value="PKS_PP-bd"/>
</dbReference>
<keyword evidence="4" id="KW-0489">Methyltransferase</keyword>
<dbReference type="GO" id="GO:0006633">
    <property type="term" value="P:fatty acid biosynthetic process"/>
    <property type="evidence" value="ECO:0007669"/>
    <property type="project" value="TreeGrafter"/>
</dbReference>
<evidence type="ECO:0000256" key="11">
    <source>
        <dbReference type="SAM" id="Coils"/>
    </source>
</evidence>
<keyword evidence="2" id="KW-0596">Phosphopantetheine</keyword>
<dbReference type="InterPro" id="IPR050091">
    <property type="entry name" value="PKS_NRPS_Biosynth_Enz"/>
</dbReference>
<dbReference type="InterPro" id="IPR001375">
    <property type="entry name" value="Peptidase_S9_cat"/>
</dbReference>